<feature type="region of interest" description="Disordered" evidence="7">
    <location>
        <begin position="175"/>
        <end position="212"/>
    </location>
</feature>
<dbReference type="GO" id="GO:0009267">
    <property type="term" value="P:cellular response to starvation"/>
    <property type="evidence" value="ECO:0007669"/>
    <property type="project" value="TreeGrafter"/>
</dbReference>
<feature type="domain" description="Zn(2)-C6 fungal-type" evidence="8">
    <location>
        <begin position="69"/>
        <end position="98"/>
    </location>
</feature>
<evidence type="ECO:0000256" key="5">
    <source>
        <dbReference type="ARBA" id="ARBA00023163"/>
    </source>
</evidence>
<keyword evidence="6" id="KW-0539">Nucleus</keyword>
<feature type="compositionally biased region" description="Polar residues" evidence="7">
    <location>
        <begin position="183"/>
        <end position="203"/>
    </location>
</feature>
<dbReference type="GO" id="GO:0000981">
    <property type="term" value="F:DNA-binding transcription factor activity, RNA polymerase II-specific"/>
    <property type="evidence" value="ECO:0007669"/>
    <property type="project" value="InterPro"/>
</dbReference>
<dbReference type="GeneID" id="9529966"/>
<dbReference type="OrthoDB" id="2538135at2759"/>
<dbReference type="Proteomes" id="UP000008698">
    <property type="component" value="Unassembled WGS sequence"/>
</dbReference>
<dbReference type="SMART" id="SM00066">
    <property type="entry name" value="GAL4"/>
    <property type="match status" value="1"/>
</dbReference>
<reference evidence="10" key="1">
    <citation type="journal article" date="2011" name="PLoS Pathog.">
        <title>Comparative genomics yields insights into niche adaptation of plant vascular wilt pathogens.</title>
        <authorList>
            <person name="Klosterman S.J."/>
            <person name="Subbarao K.V."/>
            <person name="Kang S."/>
            <person name="Veronese P."/>
            <person name="Gold S.E."/>
            <person name="Thomma B.P.H.J."/>
            <person name="Chen Z."/>
            <person name="Henrissat B."/>
            <person name="Lee Y.-H."/>
            <person name="Park J."/>
            <person name="Garcia-Pedrajas M.D."/>
            <person name="Barbara D.J."/>
            <person name="Anchieta A."/>
            <person name="de Jonge R."/>
            <person name="Santhanam P."/>
            <person name="Maruthachalam K."/>
            <person name="Atallah Z."/>
            <person name="Amyotte S.G."/>
            <person name="Paz Z."/>
            <person name="Inderbitzin P."/>
            <person name="Hayes R.J."/>
            <person name="Heiman D.I."/>
            <person name="Young S."/>
            <person name="Zeng Q."/>
            <person name="Engels R."/>
            <person name="Galagan J."/>
            <person name="Cuomo C.A."/>
            <person name="Dobinson K.F."/>
            <person name="Ma L.-J."/>
        </authorList>
    </citation>
    <scope>NUCLEOTIDE SEQUENCE [LARGE SCALE GENOMIC DNA]</scope>
    <source>
        <strain evidence="10">VaMs.102 / ATCC MYA-4576 / FGSC 10136</strain>
    </source>
</reference>
<dbReference type="EMBL" id="DS985224">
    <property type="protein sequence ID" value="EEY21975.1"/>
    <property type="molecule type" value="Genomic_DNA"/>
</dbReference>
<dbReference type="GO" id="GO:0005634">
    <property type="term" value="C:nucleus"/>
    <property type="evidence" value="ECO:0007669"/>
    <property type="project" value="TreeGrafter"/>
</dbReference>
<keyword evidence="1" id="KW-0479">Metal-binding</keyword>
<evidence type="ECO:0000256" key="3">
    <source>
        <dbReference type="ARBA" id="ARBA00023015"/>
    </source>
</evidence>
<dbReference type="InterPro" id="IPR050335">
    <property type="entry name" value="ERT1_acuK_gluconeogen_tf"/>
</dbReference>
<dbReference type="Gene3D" id="4.10.240.10">
    <property type="entry name" value="Zn(2)-C6 fungal-type DNA-binding domain"/>
    <property type="match status" value="1"/>
</dbReference>
<keyword evidence="4" id="KW-0238">DNA-binding</keyword>
<evidence type="ECO:0000313" key="10">
    <source>
        <dbReference type="Proteomes" id="UP000008698"/>
    </source>
</evidence>
<dbReference type="PANTHER" id="PTHR47659">
    <property type="entry name" value="ZN(II)2CYS6 TRANSCRIPTION FACTOR (EUROFUNG)-RELATED"/>
    <property type="match status" value="1"/>
</dbReference>
<dbReference type="SUPFAM" id="SSF57701">
    <property type="entry name" value="Zn2/Cys6 DNA-binding domain"/>
    <property type="match status" value="1"/>
</dbReference>
<feature type="region of interest" description="Disordered" evidence="7">
    <location>
        <begin position="109"/>
        <end position="154"/>
    </location>
</feature>
<feature type="compositionally biased region" description="Basic and acidic residues" evidence="7">
    <location>
        <begin position="47"/>
        <end position="60"/>
    </location>
</feature>
<keyword evidence="5" id="KW-0804">Transcription</keyword>
<accession>C9ST60</accession>
<keyword evidence="2" id="KW-0862">Zinc</keyword>
<dbReference type="CDD" id="cd00067">
    <property type="entry name" value="GAL4"/>
    <property type="match status" value="1"/>
</dbReference>
<dbReference type="InterPro" id="IPR001138">
    <property type="entry name" value="Zn2Cys6_DnaBD"/>
</dbReference>
<gene>
    <name evidence="9" type="ORF">VDBG_08085</name>
</gene>
<protein>
    <submittedName>
        <fullName evidence="9">Transcription factor</fullName>
    </submittedName>
</protein>
<evidence type="ECO:0000256" key="1">
    <source>
        <dbReference type="ARBA" id="ARBA00022723"/>
    </source>
</evidence>
<dbReference type="HOGENOM" id="CLU_931263_0_0_1"/>
<dbReference type="KEGG" id="val:VDBG_08085"/>
<feature type="compositionally biased region" description="Polar residues" evidence="7">
    <location>
        <begin position="136"/>
        <end position="154"/>
    </location>
</feature>
<dbReference type="RefSeq" id="XP_003001826.1">
    <property type="nucleotide sequence ID" value="XM_003001780.1"/>
</dbReference>
<dbReference type="GO" id="GO:0008270">
    <property type="term" value="F:zinc ion binding"/>
    <property type="evidence" value="ECO:0007669"/>
    <property type="project" value="InterPro"/>
</dbReference>
<evidence type="ECO:0000259" key="8">
    <source>
        <dbReference type="PROSITE" id="PS50048"/>
    </source>
</evidence>
<dbReference type="PANTHER" id="PTHR47659:SF1">
    <property type="entry name" value="TRANSCRIPTION ACTIVATOR OF GLUCONEOGENESIS ERT1"/>
    <property type="match status" value="1"/>
</dbReference>
<evidence type="ECO:0000256" key="7">
    <source>
        <dbReference type="SAM" id="MobiDB-lite"/>
    </source>
</evidence>
<evidence type="ECO:0000313" key="9">
    <source>
        <dbReference type="EMBL" id="EEY21975.1"/>
    </source>
</evidence>
<dbReference type="PROSITE" id="PS50048">
    <property type="entry name" value="ZN2_CY6_FUNGAL_2"/>
    <property type="match status" value="1"/>
</dbReference>
<keyword evidence="10" id="KW-1185">Reference proteome</keyword>
<proteinExistence type="predicted"/>
<evidence type="ECO:0000256" key="4">
    <source>
        <dbReference type="ARBA" id="ARBA00023125"/>
    </source>
</evidence>
<keyword evidence="3" id="KW-0805">Transcription regulation</keyword>
<feature type="compositionally biased region" description="Basic and acidic residues" evidence="7">
    <location>
        <begin position="27"/>
        <end position="38"/>
    </location>
</feature>
<dbReference type="eggNOG" id="ENOG502R1M5">
    <property type="taxonomic scope" value="Eukaryota"/>
</dbReference>
<feature type="region of interest" description="Disordered" evidence="7">
    <location>
        <begin position="1"/>
        <end position="65"/>
    </location>
</feature>
<dbReference type="GO" id="GO:0000977">
    <property type="term" value="F:RNA polymerase II transcription regulatory region sequence-specific DNA binding"/>
    <property type="evidence" value="ECO:0007669"/>
    <property type="project" value="TreeGrafter"/>
</dbReference>
<organism evidence="10">
    <name type="scientific">Verticillium alfalfae (strain VaMs.102 / ATCC MYA-4576 / FGSC 10136)</name>
    <name type="common">Verticillium wilt of alfalfa</name>
    <name type="synonym">Verticillium albo-atrum</name>
    <dbReference type="NCBI Taxonomy" id="526221"/>
    <lineage>
        <taxon>Eukaryota</taxon>
        <taxon>Fungi</taxon>
        <taxon>Dikarya</taxon>
        <taxon>Ascomycota</taxon>
        <taxon>Pezizomycotina</taxon>
        <taxon>Sordariomycetes</taxon>
        <taxon>Hypocreomycetidae</taxon>
        <taxon>Glomerellales</taxon>
        <taxon>Plectosphaerellaceae</taxon>
        <taxon>Verticillium</taxon>
    </lineage>
</organism>
<name>C9ST60_VERA1</name>
<dbReference type="AlphaFoldDB" id="C9ST60"/>
<dbReference type="InterPro" id="IPR036864">
    <property type="entry name" value="Zn2-C6_fun-type_DNA-bd_sf"/>
</dbReference>
<evidence type="ECO:0000256" key="6">
    <source>
        <dbReference type="ARBA" id="ARBA00023242"/>
    </source>
</evidence>
<evidence type="ECO:0000256" key="2">
    <source>
        <dbReference type="ARBA" id="ARBA00022833"/>
    </source>
</evidence>
<sequence length="299" mass="32344">MPDELEENGAEVSDAMSDNEHEYEDDLAVKDEDDKMAETNDSTDNNGEVKKKYDPKDPLRPRRKKARRACYACQRAHLTCGDERPCQRCIKRGLADACQDGVRKKAKYLHDAPPEALRPVLGPNYNPNPTPARPNGQRQHSNASETASTAGSTYFSQSTASTTFPVYSGSQTPVGLPEGLTFPQASPVSPSFTQPASNNQRPNTMGGMISPQISGDPLSFNTLFDPSNPAIFNFDLEGLNFGSQYGAMEFGMLGHMSLGLGRHHRATLLFLDQAAATSTLGPPVSLSTATASMVNPMMA</sequence>